<dbReference type="SUPFAM" id="SSF53335">
    <property type="entry name" value="S-adenosyl-L-methionine-dependent methyltransferases"/>
    <property type="match status" value="1"/>
</dbReference>
<comment type="caution">
    <text evidence="7">The sequence shown here is derived from an EMBL/GenBank/DDBJ whole genome shotgun (WGS) entry which is preliminary data.</text>
</comment>
<keyword evidence="4" id="KW-0949">S-adenosyl-L-methionine</keyword>
<dbReference type="InterPro" id="IPR050723">
    <property type="entry name" value="CFA/CMAS"/>
</dbReference>
<dbReference type="EMBL" id="FNUD01000002">
    <property type="protein sequence ID" value="SEF10630.1"/>
    <property type="molecule type" value="Genomic_DNA"/>
</dbReference>
<evidence type="ECO:0000256" key="2">
    <source>
        <dbReference type="ARBA" id="ARBA00022603"/>
    </source>
</evidence>
<dbReference type="OrthoDB" id="9782855at2"/>
<protein>
    <submittedName>
        <fullName evidence="7">Cyclopropane-fatty-acyl-phospholipid synthase</fullName>
    </submittedName>
</protein>
<comment type="similarity">
    <text evidence="1">Belongs to the CFA/CMAS family.</text>
</comment>
<dbReference type="PANTHER" id="PTHR43667">
    <property type="entry name" value="CYCLOPROPANE-FATTY-ACYL-PHOSPHOLIPID SYNTHASE"/>
    <property type="match status" value="1"/>
</dbReference>
<evidence type="ECO:0000256" key="1">
    <source>
        <dbReference type="ARBA" id="ARBA00010815"/>
    </source>
</evidence>
<dbReference type="Gene3D" id="3.40.50.150">
    <property type="entry name" value="Vaccinia Virus protein VP39"/>
    <property type="match status" value="1"/>
</dbReference>
<sequence length="423" mass="47846">MKSPSLVSKPSLSTAHNLTSALLRRGVMRQLSQLKNGHLVVIENGERLMFGDCSAGLVAEVHIHDTNLWGMIASSGSIGAGEAFIHGYWSSPDLTKVVRVLVSNMAVLDAMEDGLARLGRPLIRALHWINRNTRKGSQKNIAAHYDLGNEMFEQFLDPTMMYSAAQFLNEDDTLEQAQLNKLQRICQKLDLKPEDHLLEIGTGWGSMALFAAQHYGCKVTTTTLSKEQFDYTKARIEALGLQDQVTLLLEDYRDLTGQYDKLVSIEMIEAVGHRFLPSYFKQCSHLLKPHGLMLLQAITIREQRYEQAKTSVDFIQRYIFPGGALPSVQKMLEIVGKDTDMNLMHMEDFGLHYAKTLRLWHENFRRAHGRLTELGYDEYFLRLWEFYLCYCEGGFLERSIGTAQLLLAKPAAMPAPLLGRFSA</sequence>
<dbReference type="PATRIC" id="fig|882211.3.peg.2382"/>
<dbReference type="InterPro" id="IPR003333">
    <property type="entry name" value="CMAS"/>
</dbReference>
<dbReference type="AlphaFoldDB" id="A0A0J6GEU3"/>
<dbReference type="CDD" id="cd02440">
    <property type="entry name" value="AdoMet_MTases"/>
    <property type="match status" value="1"/>
</dbReference>
<evidence type="ECO:0000313" key="8">
    <source>
        <dbReference type="Proteomes" id="UP000183613"/>
    </source>
</evidence>
<name>A0A0J6GEU3_PSEDM</name>
<dbReference type="Pfam" id="PF02353">
    <property type="entry name" value="CMAS"/>
    <property type="match status" value="1"/>
</dbReference>
<proteinExistence type="inferred from homology"/>
<dbReference type="PANTHER" id="PTHR43667:SF2">
    <property type="entry name" value="FATTY ACID C-METHYL TRANSFERASE"/>
    <property type="match status" value="1"/>
</dbReference>
<dbReference type="RefSeq" id="WP_048360117.1">
    <property type="nucleotide sequence ID" value="NZ_FNUD01000002.1"/>
</dbReference>
<evidence type="ECO:0000256" key="3">
    <source>
        <dbReference type="ARBA" id="ARBA00022679"/>
    </source>
</evidence>
<accession>A0A0J6GEU3</accession>
<dbReference type="GO" id="GO:0032259">
    <property type="term" value="P:methylation"/>
    <property type="evidence" value="ECO:0007669"/>
    <property type="project" value="UniProtKB-KW"/>
</dbReference>
<keyword evidence="3" id="KW-0808">Transferase</keyword>
<evidence type="ECO:0000256" key="4">
    <source>
        <dbReference type="ARBA" id="ARBA00022691"/>
    </source>
</evidence>
<organism evidence="7 8">
    <name type="scientific">Pseudomonas deceptionensis</name>
    <dbReference type="NCBI Taxonomy" id="882211"/>
    <lineage>
        <taxon>Bacteria</taxon>
        <taxon>Pseudomonadati</taxon>
        <taxon>Pseudomonadota</taxon>
        <taxon>Gammaproteobacteria</taxon>
        <taxon>Pseudomonadales</taxon>
        <taxon>Pseudomonadaceae</taxon>
        <taxon>Pseudomonas</taxon>
    </lineage>
</organism>
<feature type="active site" evidence="6">
    <location>
        <position position="391"/>
    </location>
</feature>
<dbReference type="GO" id="GO:0008168">
    <property type="term" value="F:methyltransferase activity"/>
    <property type="evidence" value="ECO:0007669"/>
    <property type="project" value="UniProtKB-KW"/>
</dbReference>
<dbReference type="PIRSF" id="PIRSF003085">
    <property type="entry name" value="CMAS"/>
    <property type="match status" value="1"/>
</dbReference>
<reference evidence="7" key="1">
    <citation type="submission" date="2016-10" db="EMBL/GenBank/DDBJ databases">
        <authorList>
            <person name="Varghese N."/>
            <person name="Submissions S."/>
        </authorList>
    </citation>
    <scope>NUCLEOTIDE SEQUENCE [LARGE SCALE GENOMIC DNA]</scope>
    <source>
        <strain evidence="7">LMG 25555</strain>
    </source>
</reference>
<dbReference type="InterPro" id="IPR029063">
    <property type="entry name" value="SAM-dependent_MTases_sf"/>
</dbReference>
<dbReference type="GO" id="GO:0008610">
    <property type="term" value="P:lipid biosynthetic process"/>
    <property type="evidence" value="ECO:0007669"/>
    <property type="project" value="InterPro"/>
</dbReference>
<evidence type="ECO:0000256" key="6">
    <source>
        <dbReference type="PIRSR" id="PIRSR003085-1"/>
    </source>
</evidence>
<keyword evidence="8" id="KW-1185">Reference proteome</keyword>
<keyword evidence="2" id="KW-0489">Methyltransferase</keyword>
<dbReference type="Proteomes" id="UP000183613">
    <property type="component" value="Unassembled WGS sequence"/>
</dbReference>
<evidence type="ECO:0000313" key="7">
    <source>
        <dbReference type="EMBL" id="SEF10630.1"/>
    </source>
</evidence>
<evidence type="ECO:0000256" key="5">
    <source>
        <dbReference type="ARBA" id="ARBA00023098"/>
    </source>
</evidence>
<gene>
    <name evidence="7" type="ORF">SAMN04489800_4780</name>
</gene>
<keyword evidence="5" id="KW-0443">Lipid metabolism</keyword>